<reference evidence="2 3" key="1">
    <citation type="submission" date="2020-08" db="EMBL/GenBank/DDBJ databases">
        <title>Genome Sequencing of Nocardia wallacei strain FMUON74 and assembly.</title>
        <authorList>
            <person name="Toyokawa M."/>
            <person name="Uesaka K."/>
        </authorList>
    </citation>
    <scope>NUCLEOTIDE SEQUENCE [LARGE SCALE GENOMIC DNA]</scope>
    <source>
        <strain evidence="2 3">FMUON74</strain>
    </source>
</reference>
<dbReference type="Pfam" id="PF00903">
    <property type="entry name" value="Glyoxalase"/>
    <property type="match status" value="1"/>
</dbReference>
<dbReference type="RefSeq" id="WP_187684694.1">
    <property type="nucleotide sequence ID" value="NZ_AP023396.1"/>
</dbReference>
<dbReference type="PROSITE" id="PS51819">
    <property type="entry name" value="VOC"/>
    <property type="match status" value="1"/>
</dbReference>
<sequence>MPELVSLGLPGDEKAWTALGFTVDAHGRMPVGAVSCVVGMPPSWGFDELRGDASELGVPELLSENTAAAGPERQLKQLLEHLSDDPGSADKHDRSSTHPNGVTFVDHIVYLVNDLDESVAALADVLGMPPRRRFHPRGPSGPEMAFYRVGEAFIEVVAARQPPSLIGIAFGTPDLDATVAAVRAAGGPIGDPKPAVQGGRIASVWNGHIDWGIAFMEPPVGSGS</sequence>
<dbReference type="EMBL" id="AP023396">
    <property type="protein sequence ID" value="BCK57848.1"/>
    <property type="molecule type" value="Genomic_DNA"/>
</dbReference>
<proteinExistence type="predicted"/>
<accession>A0A7G1KRC9</accession>
<dbReference type="InterPro" id="IPR004360">
    <property type="entry name" value="Glyas_Fos-R_dOase_dom"/>
</dbReference>
<organism evidence="2 3">
    <name type="scientific">Nocardia wallacei</name>
    <dbReference type="NCBI Taxonomy" id="480035"/>
    <lineage>
        <taxon>Bacteria</taxon>
        <taxon>Bacillati</taxon>
        <taxon>Actinomycetota</taxon>
        <taxon>Actinomycetes</taxon>
        <taxon>Mycobacteriales</taxon>
        <taxon>Nocardiaceae</taxon>
        <taxon>Nocardia</taxon>
    </lineage>
</organism>
<name>A0A7G1KRC9_9NOCA</name>
<evidence type="ECO:0000313" key="2">
    <source>
        <dbReference type="EMBL" id="BCK57848.1"/>
    </source>
</evidence>
<feature type="domain" description="VOC" evidence="1">
    <location>
        <begin position="104"/>
        <end position="218"/>
    </location>
</feature>
<evidence type="ECO:0000259" key="1">
    <source>
        <dbReference type="PROSITE" id="PS51819"/>
    </source>
</evidence>
<keyword evidence="3" id="KW-1185">Reference proteome</keyword>
<dbReference type="GeneID" id="80350055"/>
<evidence type="ECO:0000313" key="3">
    <source>
        <dbReference type="Proteomes" id="UP000516173"/>
    </source>
</evidence>
<dbReference type="KEGG" id="nwl:NWFMUON74_56200"/>
<dbReference type="AlphaFoldDB" id="A0A7G1KRC9"/>
<dbReference type="Proteomes" id="UP000516173">
    <property type="component" value="Chromosome"/>
</dbReference>
<dbReference type="Gene3D" id="3.10.180.10">
    <property type="entry name" value="2,3-Dihydroxybiphenyl 1,2-Dioxygenase, domain 1"/>
    <property type="match status" value="1"/>
</dbReference>
<protein>
    <recommendedName>
        <fullName evidence="1">VOC domain-containing protein</fullName>
    </recommendedName>
</protein>
<dbReference type="InterPro" id="IPR029068">
    <property type="entry name" value="Glyas_Bleomycin-R_OHBP_Dase"/>
</dbReference>
<gene>
    <name evidence="2" type="ORF">NWFMUON74_56200</name>
</gene>
<dbReference type="SUPFAM" id="SSF54593">
    <property type="entry name" value="Glyoxalase/Bleomycin resistance protein/Dihydroxybiphenyl dioxygenase"/>
    <property type="match status" value="1"/>
</dbReference>
<dbReference type="InterPro" id="IPR037523">
    <property type="entry name" value="VOC_core"/>
</dbReference>